<evidence type="ECO:0000313" key="1">
    <source>
        <dbReference type="EMBL" id="DAF49013.1"/>
    </source>
</evidence>
<organism evidence="1">
    <name type="scientific">Siphoviridae sp. ctnpt50</name>
    <dbReference type="NCBI Taxonomy" id="2827941"/>
    <lineage>
        <taxon>Viruses</taxon>
        <taxon>Duplodnaviria</taxon>
        <taxon>Heunggongvirae</taxon>
        <taxon>Uroviricota</taxon>
        <taxon>Caudoviricetes</taxon>
    </lineage>
</organism>
<dbReference type="EMBL" id="BK032577">
    <property type="protein sequence ID" value="DAF49013.1"/>
    <property type="molecule type" value="Genomic_DNA"/>
</dbReference>
<proteinExistence type="predicted"/>
<accession>A0A8S5SDF8</accession>
<reference evidence="1" key="1">
    <citation type="journal article" date="2021" name="Proc. Natl. Acad. Sci. U.S.A.">
        <title>A Catalog of Tens of Thousands of Viruses from Human Metagenomes Reveals Hidden Associations with Chronic Diseases.</title>
        <authorList>
            <person name="Tisza M.J."/>
            <person name="Buck C.B."/>
        </authorList>
    </citation>
    <scope>NUCLEOTIDE SEQUENCE</scope>
    <source>
        <strain evidence="1">Ctnpt50</strain>
    </source>
</reference>
<protein>
    <submittedName>
        <fullName evidence="1">Uncharacterized protein</fullName>
    </submittedName>
</protein>
<name>A0A8S5SDF8_9CAUD</name>
<sequence length="1315" mass="147958">MAIYKPTDCSPFNGTFDISKNSADLPIIFECKVDTSNTVVTGYSIEIYDSNNDLIFPSNSKEQGPIKNNVTYLSDLRPYVTTNFSSSLPNLKNINSGLNGTYLEIPFYVEEIDTTEGSTVSRNQMSANSIPALVEGQTYTWKITLYQEVKKGNNVSATADDSVFPPNAEKYYDMTVASGTVIGSNEKRIQTALIDSDDKVVDNLVLLDKFIQPIQISELGGYDPTDQATNPVTSWTGVVPTTFTMTRSLITGYDSTYGYVYPSTAEGNAFADGQIVPENANGFQIFKNGNNPSNLGATDMVEFIYDSGEFNGKMTWKTSATKPEQSYWEQVYLVDSDPGGIFYPLKGDGYSSFALTGSERIIFNNIQDPKVQYGGTYYGSPYNGIFEPHFSSKEISNSNKASSGTYMLPAGTYTFKQDTSVEGFTGEQVLNFSTTKNNGIVSEWVKIRTTTDGILYTPKSGSSESLVYLVGGKFIDNTETITLKTDQEVSADFLMWFSQNVDVSFYQVTVVWNRTTDAANWGTLSNKIIYCRRDGKNYEINTTIQVGEINKTPFKFVEEKPVRIFNTVKATTKDKVAGDSLGDNSCIFNIESAISSILSVTNNSGVDITKDCAFEVGKNYIIYTSSSAIPSDLTISVKYIPFNIQDYTGIIFYNKQVTPDSDTGIIYIRPSININKNMIFKEVTTKANPTWFNINYFNKDYNYITYTGNQGFNPEIDKTRYQIKSFYKDSDYNPFSIYKNPEIISTISGNVIIPDGSVNLITTRNFTVTSAYSQDSYVQWKSYQWILYNSTKRTILEKTDEQYDGEITATFYGLDPKKYYILSLVLQTNTGKIIEIDYVIYSDFTEVAEQRDLIEAEFDCDTLSMKVKSRLISTILAPNADEYLSGDETPTKDTAYYYDKESGFYQKNNRNGAYEAVATIKNGALKIKGQNSLNYSKSFEDYAINSNTRSGFLQTNANEFILEGAFMFSEDYNGDIFSISRDDNSNAIVSVSIPRVLEEVGNNGFVNISSDINKIKIKNGFYLKIIDENGVLSDTWQDPNKYHNTSVWKKSFIAPTGDKINVANFKYAEVKNDDGTYNKNTYLNIAGPYNSYDETEPIKNPMNPAEQKFSFMSSDGKDISGMCSNGPFYINQPDRLIWLDYEPKDTQMEVVQDTDENGLPVVDKQSVCVENLLYWNDDTIWRDGVYITKGLERTRIGQIFVNGSVVKSDYLEKTQVQYSDSGLTKQNRFSQNINERKSIYNYEFSFRLFIDTNNFSVDPLRSRCYVKELPQLSTPQNISITGSELSWDEVPSAEEYRIFAARNTGDIFILGDIEA</sequence>